<dbReference type="Gene3D" id="3.40.960.10">
    <property type="entry name" value="VSR Endonuclease"/>
    <property type="match status" value="1"/>
</dbReference>
<dbReference type="CDD" id="cd01038">
    <property type="entry name" value="Endonuclease_DUF559"/>
    <property type="match status" value="1"/>
</dbReference>
<gene>
    <name evidence="2" type="ORF">Epro_1127</name>
</gene>
<dbReference type="InterPro" id="IPR007569">
    <property type="entry name" value="DUF559"/>
</dbReference>
<sequence length="140" mass="16679">MPLTKSNYSKAKHKEYSTKIKTFAKYNRQNATVAESKLWYRLRHDFRDLKFRRQFSINNKYIVDFVCLEKRVILEIDGGQHNENTQDAARTKYLEKEGFEVVRFWNNDILENIDVCLNVIYKKLHTPHPALSRKGRGVNK</sequence>
<dbReference type="PANTHER" id="PTHR38590:SF1">
    <property type="entry name" value="BLL0828 PROTEIN"/>
    <property type="match status" value="1"/>
</dbReference>
<dbReference type="STRING" id="1408281.Epro_1127"/>
<evidence type="ECO:0000259" key="1">
    <source>
        <dbReference type="Pfam" id="PF04480"/>
    </source>
</evidence>
<dbReference type="SUPFAM" id="SSF52980">
    <property type="entry name" value="Restriction endonuclease-like"/>
    <property type="match status" value="1"/>
</dbReference>
<reference evidence="2 3" key="1">
    <citation type="submission" date="2014-09" db="EMBL/GenBank/DDBJ databases">
        <title>Complete genome sequence of Endomicrobium proavitum.</title>
        <authorList>
            <person name="Zheng H."/>
        </authorList>
    </citation>
    <scope>NUCLEOTIDE SEQUENCE [LARGE SCALE GENOMIC DNA]</scope>
    <source>
        <strain evidence="2 3">Rsa215</strain>
    </source>
</reference>
<dbReference type="PANTHER" id="PTHR38590">
    <property type="entry name" value="BLL0828 PROTEIN"/>
    <property type="match status" value="1"/>
</dbReference>
<feature type="domain" description="DUF559" evidence="1">
    <location>
        <begin position="19"/>
        <end position="124"/>
    </location>
</feature>
<evidence type="ECO:0000313" key="2">
    <source>
        <dbReference type="EMBL" id="AKL98506.1"/>
    </source>
</evidence>
<organism evidence="2 3">
    <name type="scientific">Endomicrobium proavitum</name>
    <dbReference type="NCBI Taxonomy" id="1408281"/>
    <lineage>
        <taxon>Bacteria</taxon>
        <taxon>Pseudomonadati</taxon>
        <taxon>Elusimicrobiota</taxon>
        <taxon>Endomicrobiia</taxon>
        <taxon>Endomicrobiales</taxon>
        <taxon>Endomicrobiaceae</taxon>
        <taxon>Endomicrobium</taxon>
    </lineage>
</organism>
<dbReference type="KEGG" id="epo:Epro_1127"/>
<dbReference type="Pfam" id="PF04480">
    <property type="entry name" value="DUF559"/>
    <property type="match status" value="1"/>
</dbReference>
<name>A0A0G3WIP1_9BACT</name>
<evidence type="ECO:0000313" key="3">
    <source>
        <dbReference type="Proteomes" id="UP000035337"/>
    </source>
</evidence>
<protein>
    <recommendedName>
        <fullName evidence="1">DUF559 domain-containing protein</fullName>
    </recommendedName>
</protein>
<dbReference type="AlphaFoldDB" id="A0A0G3WIP1"/>
<dbReference type="InterPro" id="IPR047216">
    <property type="entry name" value="Endonuclease_DUF559_bact"/>
</dbReference>
<proteinExistence type="predicted"/>
<dbReference type="PATRIC" id="fig|1408281.3.peg.1161"/>
<dbReference type="RefSeq" id="WP_082121517.1">
    <property type="nucleotide sequence ID" value="NZ_CP009498.1"/>
</dbReference>
<keyword evidence="3" id="KW-1185">Reference proteome</keyword>
<accession>A0A0G3WIP1</accession>
<dbReference type="OrthoDB" id="9798754at2"/>
<dbReference type="EMBL" id="CP009498">
    <property type="protein sequence ID" value="AKL98506.1"/>
    <property type="molecule type" value="Genomic_DNA"/>
</dbReference>
<dbReference type="InterPro" id="IPR011335">
    <property type="entry name" value="Restrct_endonuc-II-like"/>
</dbReference>
<dbReference type="Proteomes" id="UP000035337">
    <property type="component" value="Chromosome"/>
</dbReference>